<accession>A0ABS6DXU5</accession>
<keyword evidence="1" id="KW-0812">Transmembrane</keyword>
<sequence>MQNVLLGFFLLTVGGFIILFLMTYRKNQKNMHKICTASIIGRIEDFEISHHQGEKLYTEICTYEVNKKVYTTKSSTSLKKKLHEIGDEILICYQPENPNNAFIAHDIKINSTTDIVLWSLLIICIIGSIIMF</sequence>
<feature type="transmembrane region" description="Helical" evidence="1">
    <location>
        <begin position="6"/>
        <end position="24"/>
    </location>
</feature>
<name>A0ABS6DXU5_9FIRM</name>
<evidence type="ECO:0000256" key="1">
    <source>
        <dbReference type="SAM" id="Phobius"/>
    </source>
</evidence>
<feature type="domain" description="DUF3592" evidence="2">
    <location>
        <begin position="46"/>
        <end position="106"/>
    </location>
</feature>
<evidence type="ECO:0000313" key="3">
    <source>
        <dbReference type="EMBL" id="MBU5336666.1"/>
    </source>
</evidence>
<feature type="transmembrane region" description="Helical" evidence="1">
    <location>
        <begin position="115"/>
        <end position="131"/>
    </location>
</feature>
<dbReference type="InterPro" id="IPR021994">
    <property type="entry name" value="DUF3592"/>
</dbReference>
<protein>
    <recommendedName>
        <fullName evidence="2">DUF3592 domain-containing protein</fullName>
    </recommendedName>
</protein>
<keyword evidence="4" id="KW-1185">Reference proteome</keyword>
<organism evidence="3 4">
    <name type="scientific">Intestinibacter bartlettii</name>
    <dbReference type="NCBI Taxonomy" id="261299"/>
    <lineage>
        <taxon>Bacteria</taxon>
        <taxon>Bacillati</taxon>
        <taxon>Bacillota</taxon>
        <taxon>Clostridia</taxon>
        <taxon>Peptostreptococcales</taxon>
        <taxon>Peptostreptococcaceae</taxon>
        <taxon>Intestinibacter</taxon>
    </lineage>
</organism>
<dbReference type="EMBL" id="JAHLOQ010000025">
    <property type="protein sequence ID" value="MBU5336666.1"/>
    <property type="molecule type" value="Genomic_DNA"/>
</dbReference>
<reference evidence="3 4" key="1">
    <citation type="submission" date="2021-06" db="EMBL/GenBank/DDBJ databases">
        <authorList>
            <person name="Sun Q."/>
            <person name="Li D."/>
        </authorList>
    </citation>
    <scope>NUCLEOTIDE SEQUENCE [LARGE SCALE GENOMIC DNA]</scope>
    <source>
        <strain evidence="3 4">N19</strain>
    </source>
</reference>
<dbReference type="Pfam" id="PF12158">
    <property type="entry name" value="DUF3592"/>
    <property type="match status" value="1"/>
</dbReference>
<proteinExistence type="predicted"/>
<dbReference type="Proteomes" id="UP001196301">
    <property type="component" value="Unassembled WGS sequence"/>
</dbReference>
<keyword evidence="1" id="KW-1133">Transmembrane helix</keyword>
<comment type="caution">
    <text evidence="3">The sequence shown here is derived from an EMBL/GenBank/DDBJ whole genome shotgun (WGS) entry which is preliminary data.</text>
</comment>
<dbReference type="RefSeq" id="WP_216570193.1">
    <property type="nucleotide sequence ID" value="NZ_JAHLOQ010000025.1"/>
</dbReference>
<gene>
    <name evidence="3" type="ORF">KQI20_09465</name>
</gene>
<evidence type="ECO:0000259" key="2">
    <source>
        <dbReference type="Pfam" id="PF12158"/>
    </source>
</evidence>
<keyword evidence="1" id="KW-0472">Membrane</keyword>
<evidence type="ECO:0000313" key="4">
    <source>
        <dbReference type="Proteomes" id="UP001196301"/>
    </source>
</evidence>